<feature type="domain" description="HTH tetR-type" evidence="6">
    <location>
        <begin position="26"/>
        <end position="85"/>
    </location>
</feature>
<feature type="DNA-binding region" description="H-T-H motif" evidence="4">
    <location>
        <begin position="48"/>
        <end position="67"/>
    </location>
</feature>
<name>A0ABV7T2V3_9SPHN</name>
<keyword evidence="2 4" id="KW-0238">DNA-binding</keyword>
<evidence type="ECO:0000313" key="7">
    <source>
        <dbReference type="EMBL" id="MFC3581965.1"/>
    </source>
</evidence>
<evidence type="ECO:0000256" key="1">
    <source>
        <dbReference type="ARBA" id="ARBA00023015"/>
    </source>
</evidence>
<evidence type="ECO:0000256" key="4">
    <source>
        <dbReference type="PROSITE-ProRule" id="PRU00335"/>
    </source>
</evidence>
<gene>
    <name evidence="7" type="ORF">ACFONA_17485</name>
</gene>
<keyword evidence="8" id="KW-1185">Reference proteome</keyword>
<dbReference type="PANTHER" id="PTHR30055:SF234">
    <property type="entry name" value="HTH-TYPE TRANSCRIPTIONAL REGULATOR BETI"/>
    <property type="match status" value="1"/>
</dbReference>
<dbReference type="Gene3D" id="1.10.357.10">
    <property type="entry name" value="Tetracycline Repressor, domain 2"/>
    <property type="match status" value="1"/>
</dbReference>
<dbReference type="SUPFAM" id="SSF46689">
    <property type="entry name" value="Homeodomain-like"/>
    <property type="match status" value="1"/>
</dbReference>
<dbReference type="PROSITE" id="PS50977">
    <property type="entry name" value="HTH_TETR_2"/>
    <property type="match status" value="1"/>
</dbReference>
<comment type="caution">
    <text evidence="7">The sequence shown here is derived from an EMBL/GenBank/DDBJ whole genome shotgun (WGS) entry which is preliminary data.</text>
</comment>
<proteinExistence type="predicted"/>
<dbReference type="InterPro" id="IPR001647">
    <property type="entry name" value="HTH_TetR"/>
</dbReference>
<evidence type="ECO:0000256" key="3">
    <source>
        <dbReference type="ARBA" id="ARBA00023163"/>
    </source>
</evidence>
<accession>A0ABV7T2V3</accession>
<feature type="region of interest" description="Disordered" evidence="5">
    <location>
        <begin position="1"/>
        <end position="25"/>
    </location>
</feature>
<protein>
    <submittedName>
        <fullName evidence="7">TetR/AcrR family transcriptional regulator</fullName>
    </submittedName>
</protein>
<dbReference type="EMBL" id="JBHRXP010000009">
    <property type="protein sequence ID" value="MFC3581965.1"/>
    <property type="molecule type" value="Genomic_DNA"/>
</dbReference>
<dbReference type="InterPro" id="IPR050109">
    <property type="entry name" value="HTH-type_TetR-like_transc_reg"/>
</dbReference>
<evidence type="ECO:0000313" key="8">
    <source>
        <dbReference type="Proteomes" id="UP001595713"/>
    </source>
</evidence>
<reference evidence="8" key="1">
    <citation type="journal article" date="2019" name="Int. J. Syst. Evol. Microbiol.">
        <title>The Global Catalogue of Microorganisms (GCM) 10K type strain sequencing project: providing services to taxonomists for standard genome sequencing and annotation.</title>
        <authorList>
            <consortium name="The Broad Institute Genomics Platform"/>
            <consortium name="The Broad Institute Genome Sequencing Center for Infectious Disease"/>
            <person name="Wu L."/>
            <person name="Ma J."/>
        </authorList>
    </citation>
    <scope>NUCLEOTIDE SEQUENCE [LARGE SCALE GENOMIC DNA]</scope>
    <source>
        <strain evidence="8">KCTC 42739</strain>
    </source>
</reference>
<dbReference type="PANTHER" id="PTHR30055">
    <property type="entry name" value="HTH-TYPE TRANSCRIPTIONAL REGULATOR RUTR"/>
    <property type="match status" value="1"/>
</dbReference>
<evidence type="ECO:0000256" key="5">
    <source>
        <dbReference type="SAM" id="MobiDB-lite"/>
    </source>
</evidence>
<evidence type="ECO:0000259" key="6">
    <source>
        <dbReference type="PROSITE" id="PS50977"/>
    </source>
</evidence>
<dbReference type="InterPro" id="IPR009057">
    <property type="entry name" value="Homeodomain-like_sf"/>
</dbReference>
<keyword evidence="3" id="KW-0804">Transcription</keyword>
<organism evidence="7 8">
    <name type="scientific">Sphingomonas hylomeconis</name>
    <dbReference type="NCBI Taxonomy" id="1395958"/>
    <lineage>
        <taxon>Bacteria</taxon>
        <taxon>Pseudomonadati</taxon>
        <taxon>Pseudomonadota</taxon>
        <taxon>Alphaproteobacteria</taxon>
        <taxon>Sphingomonadales</taxon>
        <taxon>Sphingomonadaceae</taxon>
        <taxon>Sphingomonas</taxon>
    </lineage>
</organism>
<sequence>MAKPRSIKRITPSADAAPDGRRERSKASRAAIIDAMVELIQNGNLSPTADQVAVFAGVGQRTVFRQFGDMEEIYREVSERVEDRVMPILIRPLEATDWQGRVREIADRRWKIYEELLPFRAAADLRRFNSDVLMKDYRRQLKLEWTTLAAILPDAVKADQPLAIALHLALSFHCWRRLREDEDLDRDAARAVIMRMVDAVLCTVDAAGIDA</sequence>
<evidence type="ECO:0000256" key="2">
    <source>
        <dbReference type="ARBA" id="ARBA00023125"/>
    </source>
</evidence>
<keyword evidence="1" id="KW-0805">Transcription regulation</keyword>
<dbReference type="RefSeq" id="WP_261294606.1">
    <property type="nucleotide sequence ID" value="NZ_JANQBK010000008.1"/>
</dbReference>
<dbReference type="Proteomes" id="UP001595713">
    <property type="component" value="Unassembled WGS sequence"/>
</dbReference>